<keyword evidence="7" id="KW-0862">Zinc</keyword>
<dbReference type="PANTHER" id="PTHR12589:SF7">
    <property type="entry name" value="6-PYRUVOYL TETRAHYDROBIOPTERIN SYNTHASE"/>
    <property type="match status" value="1"/>
</dbReference>
<dbReference type="Pfam" id="PF01242">
    <property type="entry name" value="PTPS"/>
    <property type="match status" value="1"/>
</dbReference>
<accession>A0A3R9U6M2</accession>
<comment type="pathway">
    <text evidence="2">Purine metabolism; 7-cyano-7-deazaguanine biosynthesis.</text>
</comment>
<dbReference type="InterPro" id="IPR007115">
    <property type="entry name" value="6-PTP_synth/QueD"/>
</dbReference>
<dbReference type="PANTHER" id="PTHR12589">
    <property type="entry name" value="PYRUVOYL TETRAHYDROBIOPTERIN SYNTHASE"/>
    <property type="match status" value="1"/>
</dbReference>
<keyword evidence="8" id="KW-0456">Lyase</keyword>
<evidence type="ECO:0000256" key="1">
    <source>
        <dbReference type="ARBA" id="ARBA00001947"/>
    </source>
</evidence>
<protein>
    <recommendedName>
        <fullName evidence="5">6-carboxy-5,6,7,8-tetrahydropterin synthase</fullName>
        <ecNumber evidence="4">4.1.2.50</ecNumber>
    </recommendedName>
    <alternativeName>
        <fullName evidence="9">Queuosine biosynthesis protein QueD</fullName>
    </alternativeName>
</protein>
<dbReference type="SUPFAM" id="SSF55620">
    <property type="entry name" value="Tetrahydrobiopterin biosynthesis enzymes-like"/>
    <property type="match status" value="1"/>
</dbReference>
<evidence type="ECO:0000256" key="3">
    <source>
        <dbReference type="ARBA" id="ARBA00008900"/>
    </source>
</evidence>
<evidence type="ECO:0000256" key="5">
    <source>
        <dbReference type="ARBA" id="ARBA00018141"/>
    </source>
</evidence>
<evidence type="ECO:0000256" key="7">
    <source>
        <dbReference type="ARBA" id="ARBA00022833"/>
    </source>
</evidence>
<evidence type="ECO:0000256" key="2">
    <source>
        <dbReference type="ARBA" id="ARBA00005061"/>
    </source>
</evidence>
<dbReference type="GO" id="GO:0070497">
    <property type="term" value="F:6-carboxytetrahydropterin synthase activity"/>
    <property type="evidence" value="ECO:0007669"/>
    <property type="project" value="UniProtKB-EC"/>
</dbReference>
<dbReference type="EC" id="4.1.2.50" evidence="4"/>
<name>A0A3R9U6M2_9BACT</name>
<dbReference type="OrthoDB" id="9804698at2"/>
<keyword evidence="12" id="KW-1185">Reference proteome</keyword>
<gene>
    <name evidence="11" type="ORF">EI290_21695</name>
</gene>
<dbReference type="FunFam" id="3.30.479.10:FF:000003">
    <property type="entry name" value="6-pyruvoyl tetrahydrobiopterin synthase"/>
    <property type="match status" value="1"/>
</dbReference>
<dbReference type="GO" id="GO:0046872">
    <property type="term" value="F:metal ion binding"/>
    <property type="evidence" value="ECO:0007669"/>
    <property type="project" value="UniProtKB-KW"/>
</dbReference>
<dbReference type="RefSeq" id="WP_125433751.1">
    <property type="nucleotide sequence ID" value="NZ_RWIS01000022.1"/>
</dbReference>
<comment type="similarity">
    <text evidence="3">Belongs to the PTPS family. QueD subfamily.</text>
</comment>
<sequence>MVYISRQEHFNAAHKLHNPKWSEERNREVFGPCANANWHGHNYDLIVTVKGRPDPETGFVIDLKQLSTLIRTHIVDEVDHKNLNIDVPFMQGQLASTENLVIAFWKILQPEIERISSAKLHSIKLYETPRNFVEYYGEEVN</sequence>
<evidence type="ECO:0000256" key="10">
    <source>
        <dbReference type="ARBA" id="ARBA00048807"/>
    </source>
</evidence>
<dbReference type="EMBL" id="RWIS01000022">
    <property type="protein sequence ID" value="RSK23910.1"/>
    <property type="molecule type" value="Genomic_DNA"/>
</dbReference>
<dbReference type="InterPro" id="IPR038418">
    <property type="entry name" value="6-PTP_synth/QueD_sf"/>
</dbReference>
<dbReference type="UniPathway" id="UPA00391"/>
<evidence type="ECO:0000256" key="8">
    <source>
        <dbReference type="ARBA" id="ARBA00023239"/>
    </source>
</evidence>
<proteinExistence type="inferred from homology"/>
<evidence type="ECO:0000313" key="11">
    <source>
        <dbReference type="EMBL" id="RSK23910.1"/>
    </source>
</evidence>
<organism evidence="11 12">
    <name type="scientific">Hymenobacter metallilatus</name>
    <dbReference type="NCBI Taxonomy" id="2493666"/>
    <lineage>
        <taxon>Bacteria</taxon>
        <taxon>Pseudomonadati</taxon>
        <taxon>Bacteroidota</taxon>
        <taxon>Cytophagia</taxon>
        <taxon>Cytophagales</taxon>
        <taxon>Hymenobacteraceae</taxon>
        <taxon>Hymenobacter</taxon>
    </lineage>
</organism>
<evidence type="ECO:0000256" key="4">
    <source>
        <dbReference type="ARBA" id="ARBA00012982"/>
    </source>
</evidence>
<dbReference type="Proteomes" id="UP000280066">
    <property type="component" value="Unassembled WGS sequence"/>
</dbReference>
<dbReference type="AlphaFoldDB" id="A0A3R9U6M2"/>
<dbReference type="Gene3D" id="3.30.479.10">
    <property type="entry name" value="6-pyruvoyl tetrahydropterin synthase/QueD"/>
    <property type="match status" value="1"/>
</dbReference>
<reference evidence="11 12" key="1">
    <citation type="submission" date="2018-12" db="EMBL/GenBank/DDBJ databases">
        <authorList>
            <person name="Feng G."/>
            <person name="Zhu H."/>
        </authorList>
    </citation>
    <scope>NUCLEOTIDE SEQUENCE [LARGE SCALE GENOMIC DNA]</scope>
    <source>
        <strain evidence="11 12">9PBR-2</strain>
    </source>
</reference>
<comment type="cofactor">
    <cofactor evidence="1">
        <name>Zn(2+)</name>
        <dbReference type="ChEBI" id="CHEBI:29105"/>
    </cofactor>
</comment>
<keyword evidence="6" id="KW-0479">Metal-binding</keyword>
<evidence type="ECO:0000313" key="12">
    <source>
        <dbReference type="Proteomes" id="UP000280066"/>
    </source>
</evidence>
<comment type="caution">
    <text evidence="11">The sequence shown here is derived from an EMBL/GenBank/DDBJ whole genome shotgun (WGS) entry which is preliminary data.</text>
</comment>
<evidence type="ECO:0000256" key="9">
    <source>
        <dbReference type="ARBA" id="ARBA00031449"/>
    </source>
</evidence>
<evidence type="ECO:0000256" key="6">
    <source>
        <dbReference type="ARBA" id="ARBA00022723"/>
    </source>
</evidence>
<comment type="catalytic activity">
    <reaction evidence="10">
        <text>7,8-dihydroneopterin 3'-triphosphate + H2O = 6-carboxy-5,6,7,8-tetrahydropterin + triphosphate + acetaldehyde + 2 H(+)</text>
        <dbReference type="Rhea" id="RHEA:27966"/>
        <dbReference type="ChEBI" id="CHEBI:15343"/>
        <dbReference type="ChEBI" id="CHEBI:15377"/>
        <dbReference type="ChEBI" id="CHEBI:15378"/>
        <dbReference type="ChEBI" id="CHEBI:18036"/>
        <dbReference type="ChEBI" id="CHEBI:58462"/>
        <dbReference type="ChEBI" id="CHEBI:61032"/>
        <dbReference type="EC" id="4.1.2.50"/>
    </reaction>
</comment>